<gene>
    <name evidence="1" type="ORF">CUC15_14770</name>
</gene>
<dbReference type="AlphaFoldDB" id="A0A345PJD5"/>
<dbReference type="KEGG" id="ocn:CUC15_14770"/>
<proteinExistence type="predicted"/>
<evidence type="ECO:0008006" key="3">
    <source>
        <dbReference type="Google" id="ProtNLM"/>
    </source>
</evidence>
<reference evidence="2" key="1">
    <citation type="submission" date="2017-11" db="EMBL/GenBank/DDBJ databases">
        <authorList>
            <person name="Zhu W."/>
        </authorList>
    </citation>
    <scope>NUCLEOTIDE SEQUENCE [LARGE SCALE GENOMIC DNA]</scope>
    <source>
        <strain evidence="2">160</strain>
    </source>
</reference>
<sequence length="66" mass="7723">MYTYSVAPNVDLTSWVVKLEDVAPEEEHNTKEEAVEAAERMAKENKPSEVQIFDENHDVIEKRRFE</sequence>
<dbReference type="Pfam" id="PF09954">
    <property type="entry name" value="DUF2188"/>
    <property type="match status" value="1"/>
</dbReference>
<dbReference type="Proteomes" id="UP000253908">
    <property type="component" value="Chromosome"/>
</dbReference>
<name>A0A345PJD5_9BACI</name>
<dbReference type="OrthoDB" id="2428875at2"/>
<dbReference type="RefSeq" id="WP_114917402.1">
    <property type="nucleotide sequence ID" value="NZ_CP024848.1"/>
</dbReference>
<evidence type="ECO:0000313" key="2">
    <source>
        <dbReference type="Proteomes" id="UP000253908"/>
    </source>
</evidence>
<dbReference type="EMBL" id="CP024848">
    <property type="protein sequence ID" value="AXI10115.1"/>
    <property type="molecule type" value="Genomic_DNA"/>
</dbReference>
<evidence type="ECO:0000313" key="1">
    <source>
        <dbReference type="EMBL" id="AXI10115.1"/>
    </source>
</evidence>
<accession>A0A345PJD5</accession>
<protein>
    <recommendedName>
        <fullName evidence="3">DUF2188 domain-containing protein</fullName>
    </recommendedName>
</protein>
<dbReference type="InterPro" id="IPR018691">
    <property type="entry name" value="DUF2188"/>
</dbReference>
<keyword evidence="2" id="KW-1185">Reference proteome</keyword>
<organism evidence="1 2">
    <name type="scientific">Oceanobacillus zhaokaii</name>
    <dbReference type="NCBI Taxonomy" id="2052660"/>
    <lineage>
        <taxon>Bacteria</taxon>
        <taxon>Bacillati</taxon>
        <taxon>Bacillota</taxon>
        <taxon>Bacilli</taxon>
        <taxon>Bacillales</taxon>
        <taxon>Bacillaceae</taxon>
        <taxon>Oceanobacillus</taxon>
    </lineage>
</organism>